<reference evidence="2 3" key="1">
    <citation type="journal article" date="2016" name="PLoS ONE">
        <title>Complete Genome Sequence and Comparative Genomics of a Novel Myxobacterium Myxococcus hansupus.</title>
        <authorList>
            <person name="Sharma G."/>
            <person name="Narwani T."/>
            <person name="Subramanian S."/>
        </authorList>
    </citation>
    <scope>NUCLEOTIDE SEQUENCE [LARGE SCALE GENOMIC DNA]</scope>
    <source>
        <strain evidence="3">mixupus</strain>
    </source>
</reference>
<dbReference type="Proteomes" id="UP000009026">
    <property type="component" value="Chromosome"/>
</dbReference>
<keyword evidence="3" id="KW-1185">Reference proteome</keyword>
<evidence type="ECO:0000256" key="1">
    <source>
        <dbReference type="SAM" id="SignalP"/>
    </source>
</evidence>
<dbReference type="OrthoDB" id="1467486at2"/>
<dbReference type="PATRIC" id="fig|1297742.4.peg.1956"/>
<feature type="chain" id="PRO_5005212021" description="Peptidase M61 catalytic domain-containing protein" evidence="1">
    <location>
        <begin position="20"/>
        <end position="470"/>
    </location>
</feature>
<evidence type="ECO:0000313" key="2">
    <source>
        <dbReference type="EMBL" id="AKQ65023.1"/>
    </source>
</evidence>
<dbReference type="InterPro" id="IPR027268">
    <property type="entry name" value="Peptidase_M4/M1_CTD_sf"/>
</dbReference>
<dbReference type="AlphaFoldDB" id="A0A0H4WU16"/>
<dbReference type="Gene3D" id="1.10.390.10">
    <property type="entry name" value="Neutral Protease Domain 2"/>
    <property type="match status" value="1"/>
</dbReference>
<dbReference type="STRING" id="1297742.A176_001935"/>
<sequence>MKAAFAVLLLGLTLVSCQASVRPRRAEDLTALRYRLTYVRVPEHAVDVEVVLVRDAPREFLFSQPGAVTTVAVHTEEGGVHPVAVREGRVSLPKGTRLLRYRYALDAVIREQGPDFFQGAGDGDARHVAGRAYLIRPLTVKPGMRVELAVSGADVLLPWQADEDGVYRLRGEDLVDSGFHGFGGRRCQVRLPDAVLDVAILGRFTHLSDAAVCTWLGKAAEEVRTVRRAFPHPRITVRVIPAPGHPGPSVFGMVRWSSPPSISISVGQDAVAADFARDWVAVHEMLHLTHPVFVPRVPWLSEGLATYYTEVARARSGRQDALQAWTELVDGFARAREGQESRSMQEAVSQDGFSLAVYWTGALFALHLDVELRRITGNTRGLDDVLELLARRGSSSTLGAFGAAVDAIAGQPLFNALLERHLSRPAFVEQAGLLEALGVQNGPNGVSLVPARDSLLRDSVVGRRSHGETP</sequence>
<protein>
    <recommendedName>
        <fullName evidence="4">Peptidase M61 catalytic domain-containing protein</fullName>
    </recommendedName>
</protein>
<evidence type="ECO:0000313" key="3">
    <source>
        <dbReference type="Proteomes" id="UP000009026"/>
    </source>
</evidence>
<organism evidence="2 3">
    <name type="scientific">Pseudomyxococcus hansupus</name>
    <dbReference type="NCBI Taxonomy" id="1297742"/>
    <lineage>
        <taxon>Bacteria</taxon>
        <taxon>Pseudomonadati</taxon>
        <taxon>Myxococcota</taxon>
        <taxon>Myxococcia</taxon>
        <taxon>Myxococcales</taxon>
        <taxon>Cystobacterineae</taxon>
        <taxon>Myxococcaceae</taxon>
        <taxon>Pseudomyxococcus</taxon>
    </lineage>
</organism>
<proteinExistence type="predicted"/>
<dbReference type="EMBL" id="CP012109">
    <property type="protein sequence ID" value="AKQ65023.1"/>
    <property type="molecule type" value="Genomic_DNA"/>
</dbReference>
<keyword evidence="1" id="KW-0732">Signal</keyword>
<dbReference type="PROSITE" id="PS51257">
    <property type="entry name" value="PROKAR_LIPOPROTEIN"/>
    <property type="match status" value="1"/>
</dbReference>
<accession>A0A0H4WU16</accession>
<dbReference type="KEGG" id="mym:A176_001935"/>
<evidence type="ECO:0008006" key="4">
    <source>
        <dbReference type="Google" id="ProtNLM"/>
    </source>
</evidence>
<gene>
    <name evidence="2" type="ORF">A176_001935</name>
</gene>
<feature type="signal peptide" evidence="1">
    <location>
        <begin position="1"/>
        <end position="19"/>
    </location>
</feature>
<dbReference type="eggNOG" id="COG3975">
    <property type="taxonomic scope" value="Bacteria"/>
</dbReference>
<dbReference type="RefSeq" id="WP_002637554.1">
    <property type="nucleotide sequence ID" value="NZ_CP012109.1"/>
</dbReference>
<name>A0A0H4WU16_9BACT</name>